<sequence>MNFALNTILRGISNADYHAHEAISKSGLDKIAISPAHYQAYLQGKGKRTAVLEFGSALHDYILLPQNFQNDYIVLPEAFNSRTKDGKAQLEAWQEDGKIIIKNEDFEKIQAMAQSVQNHPAASELLKVGESEVSIFWQDENTSELCRCRPDFLNEQYNIIVDLKTTQDASPKGFAKSMANYRYHVQAAFYMQGFYQATGIYPERFIFVAIEKEPPYAVGVYDLNNAAIELGRELYQRDLLTFHQAKQSHQWQAYNQGIETLSLPAWAFY</sequence>
<evidence type="ECO:0000313" key="2">
    <source>
        <dbReference type="EMBL" id="EJZ50048.1"/>
    </source>
</evidence>
<dbReference type="EMBL" id="ADCY02000075">
    <property type="protein sequence ID" value="EJZ50058.1"/>
    <property type="molecule type" value="Genomic_DNA"/>
</dbReference>
<keyword evidence="4" id="KW-1185">Reference proteome</keyword>
<dbReference type="InterPro" id="IPR024432">
    <property type="entry name" value="Put_RecE_PDDEXK-like_dom"/>
</dbReference>
<dbReference type="AlphaFoldDB" id="U6Q1B1"/>
<dbReference type="EMBL" id="ADCY02000077">
    <property type="protein sequence ID" value="EJZ50048.1"/>
    <property type="molecule type" value="Genomic_DNA"/>
</dbReference>
<proteinExistence type="predicted"/>
<name>U6Q1B1_9NEIS</name>
<organism evidence="2 4">
    <name type="scientific">Simonsiella muelleri ATCC 29453</name>
    <dbReference type="NCBI Taxonomy" id="641147"/>
    <lineage>
        <taxon>Bacteria</taxon>
        <taxon>Pseudomonadati</taxon>
        <taxon>Pseudomonadota</taxon>
        <taxon>Betaproteobacteria</taxon>
        <taxon>Neisseriales</taxon>
        <taxon>Neisseriaceae</taxon>
        <taxon>Simonsiella</taxon>
    </lineage>
</organism>
<gene>
    <name evidence="3" type="ORF">HMPREF9021_02702</name>
    <name evidence="2" type="ORF">HMPREF9021_02711</name>
</gene>
<dbReference type="STRING" id="641147.HMPREF9021_02702"/>
<dbReference type="RefSeq" id="WP_002643116.1">
    <property type="nucleotide sequence ID" value="NZ_CP019448.1"/>
</dbReference>
<dbReference type="KEGG" id="smur:BWP33_07310"/>
<evidence type="ECO:0000313" key="3">
    <source>
        <dbReference type="EMBL" id="EJZ50058.1"/>
    </source>
</evidence>
<dbReference type="HOGENOM" id="CLU_070063_1_0_4"/>
<comment type="caution">
    <text evidence="2">The sequence shown here is derived from an EMBL/GenBank/DDBJ whole genome shotgun (WGS) entry which is preliminary data.</text>
</comment>
<protein>
    <recommendedName>
        <fullName evidence="1">Putative exodeoxyribonuclease 8 PDDEXK-like domain-containing protein</fullName>
    </recommendedName>
</protein>
<dbReference type="eggNOG" id="COG1074">
    <property type="taxonomic scope" value="Bacteria"/>
</dbReference>
<dbReference type="Gene3D" id="3.90.320.10">
    <property type="match status" value="1"/>
</dbReference>
<reference evidence="2 4" key="1">
    <citation type="submission" date="2010-03" db="EMBL/GenBank/DDBJ databases">
        <authorList>
            <consortium name="The Broad Institute Genome Sequencing Platform"/>
            <person name="Ward D."/>
            <person name="Earl A."/>
            <person name="Feldgarden M."/>
            <person name="Gevers D."/>
            <person name="Young S."/>
            <person name="Zeng Q."/>
            <person name="Koehrsen M."/>
            <person name="Alvarado L."/>
            <person name="Berlin A.M."/>
            <person name="Borenstein D."/>
            <person name="Chapman S.B."/>
            <person name="Chen Z."/>
            <person name="Engels R."/>
            <person name="Freedman E."/>
            <person name="Gellesch M."/>
            <person name="Goldberg J."/>
            <person name="Griggs A."/>
            <person name="Gujja S."/>
            <person name="Heilman E.R."/>
            <person name="Heiman D.I."/>
            <person name="Hepburn T.A."/>
            <person name="Howarth C."/>
            <person name="Jen D."/>
            <person name="Larson L."/>
            <person name="Mehta T."/>
            <person name="Park D."/>
            <person name="Pearson M."/>
            <person name="Richards J."/>
            <person name="Roberts A."/>
            <person name="Saif S."/>
            <person name="Shea T.D."/>
            <person name="Shenoy N."/>
            <person name="Sisk P."/>
            <person name="Stolte C."/>
            <person name="Sykes S.N."/>
            <person name="Walk T."/>
            <person name="White J."/>
            <person name="Yandava C."/>
            <person name="Izard J."/>
            <person name="Baranova O.V."/>
            <person name="Blanton J.M."/>
            <person name="Tanner A.C."/>
            <person name="Dewhirst F."/>
            <person name="Haas B."/>
            <person name="Nusbaum C."/>
            <person name="Birren B."/>
        </authorList>
    </citation>
    <scope>NUCLEOTIDE SEQUENCE [LARGE SCALE GENOMIC DNA]</scope>
    <source>
        <strain evidence="2 4">ATCC 29453</strain>
    </source>
</reference>
<evidence type="ECO:0000313" key="4">
    <source>
        <dbReference type="Proteomes" id="UP000017813"/>
    </source>
</evidence>
<dbReference type="Pfam" id="PF12684">
    <property type="entry name" value="DUF3799"/>
    <property type="match status" value="1"/>
</dbReference>
<dbReference type="Proteomes" id="UP000017813">
    <property type="component" value="Unassembled WGS sequence"/>
</dbReference>
<evidence type="ECO:0000259" key="1">
    <source>
        <dbReference type="Pfam" id="PF12684"/>
    </source>
</evidence>
<dbReference type="InterPro" id="IPR011604">
    <property type="entry name" value="PDDEXK-like_dom_sf"/>
</dbReference>
<dbReference type="KEGG" id="smur:BWP33_07720"/>
<reference evidence="2 4" key="2">
    <citation type="submission" date="2011-10" db="EMBL/GenBank/DDBJ databases">
        <title>The Genome Sequence of Simonsiella muelleri ATCC 29453.</title>
        <authorList>
            <consortium name="The Broad Institute Genome Sequencing Platform"/>
            <consortium name="The Broad Institute Genome Sequencing Center for Infectious Disease"/>
            <person name="Earl A."/>
            <person name="Ward D."/>
            <person name="Feldgarden M."/>
            <person name="Gevers D."/>
            <person name="Izard J."/>
            <person name="Baranova O.V."/>
            <person name="Blanton J.M."/>
            <person name="Tanner A.C."/>
            <person name="Dewhirst F."/>
            <person name="Young S.K."/>
            <person name="Zeng Q."/>
            <person name="Gargeya S."/>
            <person name="Fitzgerald M."/>
            <person name="Haas B."/>
            <person name="Abouelleil A."/>
            <person name="Alvarado L."/>
            <person name="Arachchi H.M."/>
            <person name="Berlin A."/>
            <person name="Brown A."/>
            <person name="Chapman S.B."/>
            <person name="Chen Z."/>
            <person name="Dunbar C."/>
            <person name="Freedman E."/>
            <person name="Gearin G."/>
            <person name="Goldberg J."/>
            <person name="Griggs A."/>
            <person name="Gujja S."/>
            <person name="Heiman D."/>
            <person name="Howarth C."/>
            <person name="Larson L."/>
            <person name="Lui A."/>
            <person name="MacDonald P.J.P."/>
            <person name="Montmayeur A."/>
            <person name="Murphy C."/>
            <person name="Neiman D."/>
            <person name="Pearson M."/>
            <person name="Priest M."/>
            <person name="Roberts A."/>
            <person name="Saif S."/>
            <person name="Shea T."/>
            <person name="Shenoy N."/>
            <person name="Sisk P."/>
            <person name="Stolte C."/>
            <person name="Sykes S."/>
            <person name="Wortman J."/>
            <person name="Nusbaum C."/>
            <person name="Birren B."/>
        </authorList>
    </citation>
    <scope>NUCLEOTIDE SEQUENCE [LARGE SCALE GENOMIC DNA]</scope>
    <source>
        <strain evidence="2 4">ATCC 29453</strain>
    </source>
</reference>
<dbReference type="OrthoDB" id="256590at2"/>
<accession>U6Q1B1</accession>
<feature type="domain" description="Putative exodeoxyribonuclease 8 PDDEXK-like" evidence="1">
    <location>
        <begin position="24"/>
        <end position="260"/>
    </location>
</feature>